<protein>
    <submittedName>
        <fullName evidence="1">Uncharacterized protein</fullName>
    </submittedName>
</protein>
<dbReference type="EMBL" id="ML976095">
    <property type="protein sequence ID" value="KAF1938791.1"/>
    <property type="molecule type" value="Genomic_DNA"/>
</dbReference>
<evidence type="ECO:0000313" key="1">
    <source>
        <dbReference type="EMBL" id="KAF1938791.1"/>
    </source>
</evidence>
<name>A0A6A5SDR3_9PLEO</name>
<dbReference type="OrthoDB" id="3629846at2759"/>
<dbReference type="Proteomes" id="UP000800038">
    <property type="component" value="Unassembled WGS sequence"/>
</dbReference>
<sequence length="167" mass="18507">MQWELKWPGDDDTFEAILAKRNNASVSFTALISNKPSIITDRYNDSDNGNCTTMLSEQCIDLIEPNSNDPNATTLHQNSSLLCHISETYTLENSTLFNQSRSAVQVFVMTFKYWNDPRGDSSGATVLCRIVNKGTKLAPVSAAVGWRQSIVAVWGIVALSTLAIMWQ</sequence>
<dbReference type="AlphaFoldDB" id="A0A6A5SDR3"/>
<proteinExistence type="predicted"/>
<evidence type="ECO:0000313" key="2">
    <source>
        <dbReference type="Proteomes" id="UP000800038"/>
    </source>
</evidence>
<gene>
    <name evidence="1" type="ORF">EJ02DRAFT_468616</name>
</gene>
<accession>A0A6A5SDR3</accession>
<keyword evidence="2" id="KW-1185">Reference proteome</keyword>
<reference evidence="1" key="1">
    <citation type="journal article" date="2020" name="Stud. Mycol.">
        <title>101 Dothideomycetes genomes: a test case for predicting lifestyles and emergence of pathogens.</title>
        <authorList>
            <person name="Haridas S."/>
            <person name="Albert R."/>
            <person name="Binder M."/>
            <person name="Bloem J."/>
            <person name="Labutti K."/>
            <person name="Salamov A."/>
            <person name="Andreopoulos B."/>
            <person name="Baker S."/>
            <person name="Barry K."/>
            <person name="Bills G."/>
            <person name="Bluhm B."/>
            <person name="Cannon C."/>
            <person name="Castanera R."/>
            <person name="Culley D."/>
            <person name="Daum C."/>
            <person name="Ezra D."/>
            <person name="Gonzalez J."/>
            <person name="Henrissat B."/>
            <person name="Kuo A."/>
            <person name="Liang C."/>
            <person name="Lipzen A."/>
            <person name="Lutzoni F."/>
            <person name="Magnuson J."/>
            <person name="Mondo S."/>
            <person name="Nolan M."/>
            <person name="Ohm R."/>
            <person name="Pangilinan J."/>
            <person name="Park H.-J."/>
            <person name="Ramirez L."/>
            <person name="Alfaro M."/>
            <person name="Sun H."/>
            <person name="Tritt A."/>
            <person name="Yoshinaga Y."/>
            <person name="Zwiers L.-H."/>
            <person name="Turgeon B."/>
            <person name="Goodwin S."/>
            <person name="Spatafora J."/>
            <person name="Crous P."/>
            <person name="Grigoriev I."/>
        </authorList>
    </citation>
    <scope>NUCLEOTIDE SEQUENCE</scope>
    <source>
        <strain evidence="1">CBS 161.51</strain>
    </source>
</reference>
<organism evidence="1 2">
    <name type="scientific">Clathrospora elynae</name>
    <dbReference type="NCBI Taxonomy" id="706981"/>
    <lineage>
        <taxon>Eukaryota</taxon>
        <taxon>Fungi</taxon>
        <taxon>Dikarya</taxon>
        <taxon>Ascomycota</taxon>
        <taxon>Pezizomycotina</taxon>
        <taxon>Dothideomycetes</taxon>
        <taxon>Pleosporomycetidae</taxon>
        <taxon>Pleosporales</taxon>
        <taxon>Diademaceae</taxon>
        <taxon>Clathrospora</taxon>
    </lineage>
</organism>